<reference evidence="1" key="1">
    <citation type="submission" date="2021-02" db="EMBL/GenBank/DDBJ databases">
        <authorList>
            <consortium name="DOE Joint Genome Institute"/>
            <person name="Ahrendt S."/>
            <person name="Looney B.P."/>
            <person name="Miyauchi S."/>
            <person name="Morin E."/>
            <person name="Drula E."/>
            <person name="Courty P.E."/>
            <person name="Chicoki N."/>
            <person name="Fauchery L."/>
            <person name="Kohler A."/>
            <person name="Kuo A."/>
            <person name="Labutti K."/>
            <person name="Pangilinan J."/>
            <person name="Lipzen A."/>
            <person name="Riley R."/>
            <person name="Andreopoulos W."/>
            <person name="He G."/>
            <person name="Johnson J."/>
            <person name="Barry K.W."/>
            <person name="Grigoriev I.V."/>
            <person name="Nagy L."/>
            <person name="Hibbett D."/>
            <person name="Henrissat B."/>
            <person name="Matheny P.B."/>
            <person name="Labbe J."/>
            <person name="Martin F."/>
        </authorList>
    </citation>
    <scope>NUCLEOTIDE SEQUENCE</scope>
    <source>
        <strain evidence="1">EC-137</strain>
    </source>
</reference>
<evidence type="ECO:0000313" key="2">
    <source>
        <dbReference type="Proteomes" id="UP000814128"/>
    </source>
</evidence>
<sequence>AWSKRTMEARESKKTEDAQTCIFMRSTHVGEAAIKELILMTRPHAISFQNQTAVRPFEGVSALEFWAQKNDASMFAVGKGKKKQLD</sequence>
<reference evidence="1" key="2">
    <citation type="journal article" date="2022" name="New Phytol.">
        <title>Evolutionary transition to the ectomycorrhizal habit in the genomes of a hyperdiverse lineage of mushroom-forming fungi.</title>
        <authorList>
            <person name="Looney B."/>
            <person name="Miyauchi S."/>
            <person name="Morin E."/>
            <person name="Drula E."/>
            <person name="Courty P.E."/>
            <person name="Kohler A."/>
            <person name="Kuo A."/>
            <person name="LaButti K."/>
            <person name="Pangilinan J."/>
            <person name="Lipzen A."/>
            <person name="Riley R."/>
            <person name="Andreopoulos W."/>
            <person name="He G."/>
            <person name="Johnson J."/>
            <person name="Nolan M."/>
            <person name="Tritt A."/>
            <person name="Barry K.W."/>
            <person name="Grigoriev I.V."/>
            <person name="Nagy L.G."/>
            <person name="Hibbett D."/>
            <person name="Henrissat B."/>
            <person name="Matheny P.B."/>
            <person name="Labbe J."/>
            <person name="Martin F.M."/>
        </authorList>
    </citation>
    <scope>NUCLEOTIDE SEQUENCE</scope>
    <source>
        <strain evidence="1">EC-137</strain>
    </source>
</reference>
<dbReference type="Proteomes" id="UP000814128">
    <property type="component" value="Unassembled WGS sequence"/>
</dbReference>
<gene>
    <name evidence="1" type="ORF">K488DRAFT_36379</name>
</gene>
<feature type="non-terminal residue" evidence="1">
    <location>
        <position position="86"/>
    </location>
</feature>
<organism evidence="1 2">
    <name type="scientific">Vararia minispora EC-137</name>
    <dbReference type="NCBI Taxonomy" id="1314806"/>
    <lineage>
        <taxon>Eukaryota</taxon>
        <taxon>Fungi</taxon>
        <taxon>Dikarya</taxon>
        <taxon>Basidiomycota</taxon>
        <taxon>Agaricomycotina</taxon>
        <taxon>Agaricomycetes</taxon>
        <taxon>Russulales</taxon>
        <taxon>Lachnocladiaceae</taxon>
        <taxon>Vararia</taxon>
    </lineage>
</organism>
<proteinExistence type="predicted"/>
<keyword evidence="2" id="KW-1185">Reference proteome</keyword>
<dbReference type="EMBL" id="MU273724">
    <property type="protein sequence ID" value="KAI0028766.1"/>
    <property type="molecule type" value="Genomic_DNA"/>
</dbReference>
<protein>
    <submittedName>
        <fullName evidence="1">Uncharacterized protein</fullName>
    </submittedName>
</protein>
<comment type="caution">
    <text evidence="1">The sequence shown here is derived from an EMBL/GenBank/DDBJ whole genome shotgun (WGS) entry which is preliminary data.</text>
</comment>
<evidence type="ECO:0000313" key="1">
    <source>
        <dbReference type="EMBL" id="KAI0028766.1"/>
    </source>
</evidence>
<name>A0ACB8QAE1_9AGAM</name>
<feature type="non-terminal residue" evidence="1">
    <location>
        <position position="1"/>
    </location>
</feature>
<accession>A0ACB8QAE1</accession>